<dbReference type="Proteomes" id="UP000824246">
    <property type="component" value="Unassembled WGS sequence"/>
</dbReference>
<sequence>MKGYRLFTPTAAECYVWGYVLLSMLFLSLCLSSLLFAAGSHVQPWVFPAACAVSVLCGHVWLAKTVKSARGAVVRYYVVLFLLLFVAISTSALIYDNSSDGNLYHQGAVIALLEGWNPFAGSDGIGVLWIRHYAKGVETMAAMIASFTGRLESGKAVNILLAASTFFMALAFMRREFPAYSRGKVLWLALVTSMSPIVLRQLYVYYVDYAMYSLMLLTVLSLVQIYRKSGFAAWSVLAMAALMAPTVKFTVAFYEYWVLAVAVIWFFWAHRRRLSYQLALFSVLLMVVGMCGLGYHPYVTNTLGWGNPFYPLVGSSVDIMAINTPQLYEDGNRVINFVRSLFYTYDGTAVWIPGVTDSLNDYVIAFDRRIAGFGPFFVYILIGSVLLFACCRRRLPVEKVRPCLLLAVLLFFSCFIFEQAWWMRYVPFLWAVPLLLLLCTEYAAALTKGQKIFRNLLYGLMAATMAMAVGSAAIGAMSVTGRFGAICRSASPNSTVKVYVRSMDSFLYKLRENGVSYELLDTMECADTTLCRLPLLEDWVVFYLDKDTYSRIKRPDFLDVVTRNKGE</sequence>
<feature type="transmembrane region" description="Helical" evidence="1">
    <location>
        <begin position="231"/>
        <end position="247"/>
    </location>
</feature>
<dbReference type="EMBL" id="DXFB01000156">
    <property type="protein sequence ID" value="HIX45768.1"/>
    <property type="molecule type" value="Genomic_DNA"/>
</dbReference>
<reference evidence="2" key="1">
    <citation type="journal article" date="2021" name="PeerJ">
        <title>Extensive microbial diversity within the chicken gut microbiome revealed by metagenomics and culture.</title>
        <authorList>
            <person name="Gilroy R."/>
            <person name="Ravi A."/>
            <person name="Getino M."/>
            <person name="Pursley I."/>
            <person name="Horton D.L."/>
            <person name="Alikhan N.F."/>
            <person name="Baker D."/>
            <person name="Gharbi K."/>
            <person name="Hall N."/>
            <person name="Watson M."/>
            <person name="Adriaenssens E.M."/>
            <person name="Foster-Nyarko E."/>
            <person name="Jarju S."/>
            <person name="Secka A."/>
            <person name="Antonio M."/>
            <person name="Oren A."/>
            <person name="Chaudhuri R.R."/>
            <person name="La Ragione R."/>
            <person name="Hildebrand F."/>
            <person name="Pallen M.J."/>
        </authorList>
    </citation>
    <scope>NUCLEOTIDE SEQUENCE</scope>
    <source>
        <strain evidence="2">ChiHjej12B11-16260</strain>
    </source>
</reference>
<reference evidence="2" key="2">
    <citation type="submission" date="2021-04" db="EMBL/GenBank/DDBJ databases">
        <authorList>
            <person name="Gilroy R."/>
        </authorList>
    </citation>
    <scope>NUCLEOTIDE SEQUENCE</scope>
    <source>
        <strain evidence="2">ChiHjej12B11-16260</strain>
    </source>
</reference>
<proteinExistence type="predicted"/>
<comment type="caution">
    <text evidence="2">The sequence shown here is derived from an EMBL/GenBank/DDBJ whole genome shotgun (WGS) entry which is preliminary data.</text>
</comment>
<evidence type="ECO:0000313" key="3">
    <source>
        <dbReference type="Proteomes" id="UP000824246"/>
    </source>
</evidence>
<feature type="transmembrane region" description="Helical" evidence="1">
    <location>
        <begin position="428"/>
        <end position="445"/>
    </location>
</feature>
<feature type="transmembrane region" description="Helical" evidence="1">
    <location>
        <begin position="457"/>
        <end position="479"/>
    </location>
</feature>
<feature type="transmembrane region" description="Helical" evidence="1">
    <location>
        <begin position="276"/>
        <end position="295"/>
    </location>
</feature>
<feature type="transmembrane region" description="Helical" evidence="1">
    <location>
        <begin position="370"/>
        <end position="391"/>
    </location>
</feature>
<dbReference type="AlphaFoldDB" id="A0A9D1VS42"/>
<keyword evidence="1" id="KW-0812">Transmembrane</keyword>
<keyword evidence="1" id="KW-0472">Membrane</keyword>
<feature type="transmembrane region" description="Helical" evidence="1">
    <location>
        <begin position="156"/>
        <end position="173"/>
    </location>
</feature>
<organism evidence="2 3">
    <name type="scientific">Candidatus Barnesiella excrementipullorum</name>
    <dbReference type="NCBI Taxonomy" id="2838479"/>
    <lineage>
        <taxon>Bacteria</taxon>
        <taxon>Pseudomonadati</taxon>
        <taxon>Bacteroidota</taxon>
        <taxon>Bacteroidia</taxon>
        <taxon>Bacteroidales</taxon>
        <taxon>Barnesiellaceae</taxon>
        <taxon>Barnesiella</taxon>
    </lineage>
</organism>
<protein>
    <submittedName>
        <fullName evidence="2">Uncharacterized protein</fullName>
    </submittedName>
</protein>
<evidence type="ECO:0000256" key="1">
    <source>
        <dbReference type="SAM" id="Phobius"/>
    </source>
</evidence>
<accession>A0A9D1VS42</accession>
<feature type="transmembrane region" description="Helical" evidence="1">
    <location>
        <begin position="209"/>
        <end position="226"/>
    </location>
</feature>
<feature type="transmembrane region" description="Helical" evidence="1">
    <location>
        <begin position="74"/>
        <end position="95"/>
    </location>
</feature>
<feature type="transmembrane region" description="Helical" evidence="1">
    <location>
        <begin position="45"/>
        <end position="62"/>
    </location>
</feature>
<feature type="transmembrane region" description="Helical" evidence="1">
    <location>
        <begin position="403"/>
        <end position="422"/>
    </location>
</feature>
<keyword evidence="1" id="KW-1133">Transmembrane helix</keyword>
<gene>
    <name evidence="2" type="ORF">H9982_06065</name>
</gene>
<name>A0A9D1VS42_9BACT</name>
<feature type="transmembrane region" description="Helical" evidence="1">
    <location>
        <begin position="253"/>
        <end position="269"/>
    </location>
</feature>
<evidence type="ECO:0000313" key="2">
    <source>
        <dbReference type="EMBL" id="HIX45768.1"/>
    </source>
</evidence>
<feature type="transmembrane region" description="Helical" evidence="1">
    <location>
        <begin position="12"/>
        <end position="39"/>
    </location>
</feature>